<keyword evidence="12" id="KW-1133">Transmembrane helix</keyword>
<dbReference type="InterPro" id="IPR029034">
    <property type="entry name" value="Cystine-knot_cytokine"/>
</dbReference>
<dbReference type="PROSITE" id="PS00250">
    <property type="entry name" value="TGF_BETA_1"/>
    <property type="match status" value="1"/>
</dbReference>
<dbReference type="STRING" id="244447.ENSCSEP00000023925"/>
<dbReference type="AlphaFoldDB" id="A0A3P8WH18"/>
<keyword evidence="5" id="KW-0372">Hormone</keyword>
<dbReference type="GO" id="GO:0005179">
    <property type="term" value="F:hormone activity"/>
    <property type="evidence" value="ECO:0007669"/>
    <property type="project" value="UniProtKB-KW"/>
</dbReference>
<keyword evidence="12" id="KW-0472">Membrane</keyword>
<keyword evidence="8" id="KW-1015">Disulfide bond</keyword>
<evidence type="ECO:0000256" key="7">
    <source>
        <dbReference type="ARBA" id="ARBA00023030"/>
    </source>
</evidence>
<keyword evidence="9" id="KW-0325">Glycoprotein</keyword>
<evidence type="ECO:0000256" key="2">
    <source>
        <dbReference type="ARBA" id="ARBA00004613"/>
    </source>
</evidence>
<dbReference type="SUPFAM" id="SSF57501">
    <property type="entry name" value="Cystine-knot cytokines"/>
    <property type="match status" value="1"/>
</dbReference>
<dbReference type="InterPro" id="IPR001839">
    <property type="entry name" value="TGF-b_C"/>
</dbReference>
<dbReference type="Pfam" id="PF00019">
    <property type="entry name" value="TGF_beta"/>
    <property type="match status" value="1"/>
</dbReference>
<comment type="subcellular location">
    <subcellularLocation>
        <location evidence="2">Secreted</location>
    </subcellularLocation>
</comment>
<keyword evidence="15" id="KW-1185">Reference proteome</keyword>
<accession>A0A3P8WH18</accession>
<name>A0A3P8WH18_CYNSE</name>
<dbReference type="GO" id="GO:0005125">
    <property type="term" value="F:cytokine activity"/>
    <property type="evidence" value="ECO:0007669"/>
    <property type="project" value="TreeGrafter"/>
</dbReference>
<sequence length="351" mass="39660">LDNVESDVRKTASHWSIMSCLLFGLILILLTDASLTTSPSPQVDCPSCVLIETNWTHSSLSDQSHLVEIIKQHILNMLHLKARPNLTRPVPRIALLNAVNKLRTGHMAGDDNVEILEQSRVATGSEPAGPQAEIISFAEPGEFGPDVKVVLILLKAKVWIFMKTNEGKRLKARVMLQLLWQFLHEEEEEAMLQEMVDTHGSGWHAFTVTRVLQTLLDTRMHSVRLRVSCLAEDTQRPFLMVALRAQEAEEQRRMKREIGWNDWIIAPSGYHANFCEGDCPIQLTGHSQSSLSFHTAIINHYRLGARGPLENVRSCCVPTRFRAVSMLYYDKEQKIVKKDIKNMVVDECGCS</sequence>
<evidence type="ECO:0000313" key="14">
    <source>
        <dbReference type="Ensembl" id="ENSCSEP00000023925.1"/>
    </source>
</evidence>
<comment type="similarity">
    <text evidence="3 11">Belongs to the TGF-beta family.</text>
</comment>
<feature type="transmembrane region" description="Helical" evidence="12">
    <location>
        <begin position="12"/>
        <end position="30"/>
    </location>
</feature>
<dbReference type="PROSITE" id="PS51362">
    <property type="entry name" value="TGF_BETA_2"/>
    <property type="match status" value="1"/>
</dbReference>
<comment type="subunit">
    <text evidence="10">Homodimeric or heterodimeric through association with alpha and beta subunits, linked by one or more disulfide bonds. Inhibins are heterodimers of one alpha and one beta subunit. Activins are homo- or heterodimers of beta subunits only.</text>
</comment>
<reference evidence="14" key="1">
    <citation type="submission" date="2025-08" db="UniProtKB">
        <authorList>
            <consortium name="Ensembl"/>
        </authorList>
    </citation>
    <scope>IDENTIFICATION</scope>
</reference>
<dbReference type="InterPro" id="IPR015615">
    <property type="entry name" value="TGF-beta-rel"/>
</dbReference>
<evidence type="ECO:0000256" key="12">
    <source>
        <dbReference type="SAM" id="Phobius"/>
    </source>
</evidence>
<reference evidence="14" key="2">
    <citation type="submission" date="2025-09" db="UniProtKB">
        <authorList>
            <consortium name="Ensembl"/>
        </authorList>
    </citation>
    <scope>IDENTIFICATION</scope>
</reference>
<dbReference type="Gene3D" id="2.60.120.970">
    <property type="match status" value="1"/>
</dbReference>
<dbReference type="InterPro" id="IPR001318">
    <property type="entry name" value="Inhibin_betaC"/>
</dbReference>
<dbReference type="SMART" id="SM00204">
    <property type="entry name" value="TGFB"/>
    <property type="match status" value="1"/>
</dbReference>
<evidence type="ECO:0000256" key="8">
    <source>
        <dbReference type="ARBA" id="ARBA00023157"/>
    </source>
</evidence>
<dbReference type="PRINTS" id="PR00672">
    <property type="entry name" value="INHIBINBC"/>
</dbReference>
<dbReference type="GO" id="GO:0008083">
    <property type="term" value="F:growth factor activity"/>
    <property type="evidence" value="ECO:0007669"/>
    <property type="project" value="UniProtKB-KW"/>
</dbReference>
<dbReference type="InterPro" id="IPR017948">
    <property type="entry name" value="TGFb_CS"/>
</dbReference>
<protein>
    <submittedName>
        <fullName evidence="14">Inhibin subunit beta Ab</fullName>
    </submittedName>
</protein>
<dbReference type="FunFam" id="2.10.90.10:FF:000005">
    <property type="entry name" value="Inhibin beta A chain"/>
    <property type="match status" value="1"/>
</dbReference>
<comment type="function">
    <text evidence="1">Inhibins and activins inhibit and activate, respectively, the secretion of follitropin by the pituitary gland. Inhibins/activins are involved in regulating a number of diverse functions such as hypothalamic and pituitary hormone secretion, gonadal hormone secretion, germ cell development and maturation, erythroid differentiation, insulin secretion, nerve cell survival, embryonic axial development or bone growth, depending on their subunit composition. Inhibins appear to oppose the functions of activins.</text>
</comment>
<evidence type="ECO:0000313" key="15">
    <source>
        <dbReference type="Proteomes" id="UP000265120"/>
    </source>
</evidence>
<keyword evidence="7 11" id="KW-0339">Growth factor</keyword>
<evidence type="ECO:0000256" key="1">
    <source>
        <dbReference type="ARBA" id="ARBA00002588"/>
    </source>
</evidence>
<feature type="domain" description="TGF-beta family profile" evidence="13">
    <location>
        <begin position="256"/>
        <end position="351"/>
    </location>
</feature>
<dbReference type="GO" id="GO:0005615">
    <property type="term" value="C:extracellular space"/>
    <property type="evidence" value="ECO:0007669"/>
    <property type="project" value="TreeGrafter"/>
</dbReference>
<keyword evidence="6" id="KW-0732">Signal</keyword>
<dbReference type="GeneTree" id="ENSGT00940000157116"/>
<evidence type="ECO:0000256" key="3">
    <source>
        <dbReference type="ARBA" id="ARBA00006656"/>
    </source>
</evidence>
<keyword evidence="4" id="KW-0964">Secreted</keyword>
<proteinExistence type="inferred from homology"/>
<evidence type="ECO:0000256" key="9">
    <source>
        <dbReference type="ARBA" id="ARBA00023180"/>
    </source>
</evidence>
<dbReference type="PANTHER" id="PTHR11848">
    <property type="entry name" value="TGF-BETA FAMILY"/>
    <property type="match status" value="1"/>
</dbReference>
<evidence type="ECO:0000256" key="4">
    <source>
        <dbReference type="ARBA" id="ARBA00022525"/>
    </source>
</evidence>
<dbReference type="PANTHER" id="PTHR11848:SF290">
    <property type="entry name" value="INHIBIN BETA A CHAIN PRECURSOR"/>
    <property type="match status" value="1"/>
</dbReference>
<evidence type="ECO:0000259" key="13">
    <source>
        <dbReference type="PROSITE" id="PS51362"/>
    </source>
</evidence>
<evidence type="ECO:0000256" key="5">
    <source>
        <dbReference type="ARBA" id="ARBA00022702"/>
    </source>
</evidence>
<organism evidence="14 15">
    <name type="scientific">Cynoglossus semilaevis</name>
    <name type="common">Tongue sole</name>
    <dbReference type="NCBI Taxonomy" id="244447"/>
    <lineage>
        <taxon>Eukaryota</taxon>
        <taxon>Metazoa</taxon>
        <taxon>Chordata</taxon>
        <taxon>Craniata</taxon>
        <taxon>Vertebrata</taxon>
        <taxon>Euteleostomi</taxon>
        <taxon>Actinopterygii</taxon>
        <taxon>Neopterygii</taxon>
        <taxon>Teleostei</taxon>
        <taxon>Neoteleostei</taxon>
        <taxon>Acanthomorphata</taxon>
        <taxon>Carangaria</taxon>
        <taxon>Pleuronectiformes</taxon>
        <taxon>Pleuronectoidei</taxon>
        <taxon>Cynoglossidae</taxon>
        <taxon>Cynoglossinae</taxon>
        <taxon>Cynoglossus</taxon>
    </lineage>
</organism>
<evidence type="ECO:0000256" key="6">
    <source>
        <dbReference type="ARBA" id="ARBA00022729"/>
    </source>
</evidence>
<dbReference type="Gene3D" id="2.10.90.10">
    <property type="entry name" value="Cystine-knot cytokines"/>
    <property type="match status" value="1"/>
</dbReference>
<evidence type="ECO:0000256" key="11">
    <source>
        <dbReference type="RuleBase" id="RU000354"/>
    </source>
</evidence>
<dbReference type="Proteomes" id="UP000265120">
    <property type="component" value="Unassembled WGS sequence"/>
</dbReference>
<evidence type="ECO:0000256" key="10">
    <source>
        <dbReference type="ARBA" id="ARBA00026046"/>
    </source>
</evidence>
<dbReference type="Ensembl" id="ENSCSET00000024245.1">
    <property type="protein sequence ID" value="ENSCSEP00000023925.1"/>
    <property type="gene ID" value="ENSCSEG00000015186.1"/>
</dbReference>
<keyword evidence="12" id="KW-0812">Transmembrane</keyword>
<dbReference type="InParanoid" id="A0A3P8WH18"/>